<dbReference type="Pfam" id="PF02254">
    <property type="entry name" value="TrkA_N"/>
    <property type="match status" value="1"/>
</dbReference>
<feature type="transmembrane region" description="Helical" evidence="9">
    <location>
        <begin position="12"/>
        <end position="30"/>
    </location>
</feature>
<dbReference type="GO" id="GO:1902600">
    <property type="term" value="P:proton transmembrane transport"/>
    <property type="evidence" value="ECO:0007669"/>
    <property type="project" value="InterPro"/>
</dbReference>
<feature type="transmembrane region" description="Helical" evidence="9">
    <location>
        <begin position="353"/>
        <end position="376"/>
    </location>
</feature>
<feature type="transmembrane region" description="Helical" evidence="9">
    <location>
        <begin position="42"/>
        <end position="59"/>
    </location>
</feature>
<evidence type="ECO:0000256" key="1">
    <source>
        <dbReference type="ARBA" id="ARBA00004651"/>
    </source>
</evidence>
<feature type="transmembrane region" description="Helical" evidence="9">
    <location>
        <begin position="210"/>
        <end position="227"/>
    </location>
</feature>
<keyword evidence="8 9" id="KW-0472">Membrane</keyword>
<keyword evidence="5 9" id="KW-0812">Transmembrane</keyword>
<dbReference type="InterPro" id="IPR006153">
    <property type="entry name" value="Cation/H_exchanger_TM"/>
</dbReference>
<accession>A0A381NBA8</accession>
<reference evidence="12" key="1">
    <citation type="submission" date="2018-05" db="EMBL/GenBank/DDBJ databases">
        <authorList>
            <person name="Lanie J.A."/>
            <person name="Ng W.-L."/>
            <person name="Kazmierczak K.M."/>
            <person name="Andrzejewski T.M."/>
            <person name="Davidsen T.M."/>
            <person name="Wayne K.J."/>
            <person name="Tettelin H."/>
            <person name="Glass J.I."/>
            <person name="Rusch D."/>
            <person name="Podicherti R."/>
            <person name="Tsui H.-C.T."/>
            <person name="Winkler M.E."/>
        </authorList>
    </citation>
    <scope>NUCLEOTIDE SEQUENCE</scope>
</reference>
<feature type="transmembrane region" description="Helical" evidence="9">
    <location>
        <begin position="106"/>
        <end position="126"/>
    </location>
</feature>
<feature type="transmembrane region" description="Helical" evidence="9">
    <location>
        <begin position="320"/>
        <end position="341"/>
    </location>
</feature>
<keyword evidence="2" id="KW-0813">Transport</keyword>
<protein>
    <submittedName>
        <fullName evidence="12">Uncharacterized protein</fullName>
    </submittedName>
</protein>
<dbReference type="InterPro" id="IPR003148">
    <property type="entry name" value="RCK_N"/>
</dbReference>
<dbReference type="InterPro" id="IPR036291">
    <property type="entry name" value="NAD(P)-bd_dom_sf"/>
</dbReference>
<keyword evidence="7" id="KW-0406">Ion transport</keyword>
<dbReference type="Gene3D" id="1.20.1530.20">
    <property type="match status" value="1"/>
</dbReference>
<dbReference type="Gene3D" id="3.40.50.720">
    <property type="entry name" value="NAD(P)-binding Rossmann-like Domain"/>
    <property type="match status" value="1"/>
</dbReference>
<dbReference type="GO" id="GO:0006813">
    <property type="term" value="P:potassium ion transport"/>
    <property type="evidence" value="ECO:0007669"/>
    <property type="project" value="InterPro"/>
</dbReference>
<dbReference type="GO" id="GO:0005886">
    <property type="term" value="C:plasma membrane"/>
    <property type="evidence" value="ECO:0007669"/>
    <property type="project" value="UniProtKB-SubCell"/>
</dbReference>
<dbReference type="PANTHER" id="PTHR32507:SF0">
    <property type="entry name" value="NA(+)_H(+) ANTIPORTER 2-RELATED"/>
    <property type="match status" value="1"/>
</dbReference>
<evidence type="ECO:0000256" key="8">
    <source>
        <dbReference type="ARBA" id="ARBA00023136"/>
    </source>
</evidence>
<feature type="transmembrane region" description="Helical" evidence="9">
    <location>
        <begin position="138"/>
        <end position="161"/>
    </location>
</feature>
<keyword evidence="3" id="KW-0050">Antiport</keyword>
<evidence type="ECO:0000256" key="7">
    <source>
        <dbReference type="ARBA" id="ARBA00023065"/>
    </source>
</evidence>
<feature type="domain" description="RCK N-terminal" evidence="11">
    <location>
        <begin position="390"/>
        <end position="489"/>
    </location>
</feature>
<dbReference type="SUPFAM" id="SSF51735">
    <property type="entry name" value="NAD(P)-binding Rossmann-fold domains"/>
    <property type="match status" value="1"/>
</dbReference>
<keyword evidence="6 9" id="KW-1133">Transmembrane helix</keyword>
<dbReference type="EMBL" id="UINC01000201">
    <property type="protein sequence ID" value="SUZ51018.1"/>
    <property type="molecule type" value="Genomic_DNA"/>
</dbReference>
<feature type="transmembrane region" description="Helical" evidence="9">
    <location>
        <begin position="262"/>
        <end position="279"/>
    </location>
</feature>
<gene>
    <name evidence="12" type="ORF">METZ01_LOCUS3872</name>
</gene>
<evidence type="ECO:0000313" key="12">
    <source>
        <dbReference type="EMBL" id="SUZ51018.1"/>
    </source>
</evidence>
<evidence type="ECO:0000256" key="9">
    <source>
        <dbReference type="SAM" id="Phobius"/>
    </source>
</evidence>
<evidence type="ECO:0000256" key="3">
    <source>
        <dbReference type="ARBA" id="ARBA00022449"/>
    </source>
</evidence>
<dbReference type="Pfam" id="PF00999">
    <property type="entry name" value="Na_H_Exchanger"/>
    <property type="match status" value="1"/>
</dbReference>
<keyword evidence="4" id="KW-1003">Cell membrane</keyword>
<evidence type="ECO:0000256" key="2">
    <source>
        <dbReference type="ARBA" id="ARBA00022448"/>
    </source>
</evidence>
<evidence type="ECO:0000256" key="6">
    <source>
        <dbReference type="ARBA" id="ARBA00022989"/>
    </source>
</evidence>
<dbReference type="InterPro" id="IPR038770">
    <property type="entry name" value="Na+/solute_symporter_sf"/>
</dbReference>
<name>A0A381NBA8_9ZZZZ</name>
<dbReference type="AlphaFoldDB" id="A0A381NBA8"/>
<organism evidence="12">
    <name type="scientific">marine metagenome</name>
    <dbReference type="NCBI Taxonomy" id="408172"/>
    <lineage>
        <taxon>unclassified sequences</taxon>
        <taxon>metagenomes</taxon>
        <taxon>ecological metagenomes</taxon>
    </lineage>
</organism>
<feature type="domain" description="Cation/H+ exchanger transmembrane" evidence="10">
    <location>
        <begin position="5"/>
        <end position="372"/>
    </location>
</feature>
<dbReference type="PANTHER" id="PTHR32507">
    <property type="entry name" value="NA(+)/H(+) ANTIPORTER 1"/>
    <property type="match status" value="1"/>
</dbReference>
<feature type="transmembrane region" description="Helical" evidence="9">
    <location>
        <begin position="173"/>
        <end position="198"/>
    </location>
</feature>
<proteinExistence type="predicted"/>
<comment type="subcellular location">
    <subcellularLocation>
        <location evidence="1">Cell membrane</location>
        <topology evidence="1">Multi-pass membrane protein</topology>
    </subcellularLocation>
</comment>
<sequence length="601" mass="66316">MVIGMLAQTLSRHIRLPGIVILLGAGILFGPDGLHWIRPSSLGPALHIIVGFAVAVILFEGGMNLRISRIRREQNVIRGLITIGALITMIGGALITKFILNWDWRIAILFGTLIIVTGPTVISPLLRRIRMDHGVSTVLEAEGILLDAIGAIVAVVALEVAISPSGLSLLKGIYHIISRLLVGSILGITGGVLLTLLFRIRTLIPEGLENVFILSWVFALFQISNTVSAESGIAAVTIAGMTIGNTKTYIHRELLEFEEQLTVLMIGMLFVILAADVRFTDIQALGWRGFVTVLLIMFLVRPISVFAATTRSHLSLNQKLLISWFAPRGIVAAAIASLFVIELGNHGFVGEQLRALVFLLITLTVLSAGLTGGSVASMLELKRKKNSGWIILGAHEVARLLARLLKVYGDEIICIDENPYACRLAENEGIKVFYGNALEERTLQRTEPDIRKGIIALSGNEEVNFIFSQRARHIEKEILILTGIKNPSKGITQEMVLDSGARVPFGRIADMEQWSSWIRQKNTVHMRFIFEGKSRIDPADESMIRILLPLVYIRKGSADPVDNRFRIKEKDLIIFLINKNRLDEANDWLDNNGFVQDQSNG</sequence>
<feature type="transmembrane region" description="Helical" evidence="9">
    <location>
        <begin position="80"/>
        <end position="100"/>
    </location>
</feature>
<evidence type="ECO:0000256" key="4">
    <source>
        <dbReference type="ARBA" id="ARBA00022475"/>
    </source>
</evidence>
<evidence type="ECO:0000259" key="11">
    <source>
        <dbReference type="Pfam" id="PF02254"/>
    </source>
</evidence>
<evidence type="ECO:0000259" key="10">
    <source>
        <dbReference type="Pfam" id="PF00999"/>
    </source>
</evidence>
<feature type="transmembrane region" description="Helical" evidence="9">
    <location>
        <begin position="285"/>
        <end position="308"/>
    </location>
</feature>
<dbReference type="GO" id="GO:0015297">
    <property type="term" value="F:antiporter activity"/>
    <property type="evidence" value="ECO:0007669"/>
    <property type="project" value="UniProtKB-KW"/>
</dbReference>
<evidence type="ECO:0000256" key="5">
    <source>
        <dbReference type="ARBA" id="ARBA00022692"/>
    </source>
</evidence>